<organism evidence="1 2">
    <name type="scientific">Polaribacter irgensii 23-P</name>
    <dbReference type="NCBI Taxonomy" id="313594"/>
    <lineage>
        <taxon>Bacteria</taxon>
        <taxon>Pseudomonadati</taxon>
        <taxon>Bacteroidota</taxon>
        <taxon>Flavobacteriia</taxon>
        <taxon>Flavobacteriales</taxon>
        <taxon>Flavobacteriaceae</taxon>
    </lineage>
</organism>
<comment type="caution">
    <text evidence="1">The sequence shown here is derived from an EMBL/GenBank/DDBJ whole genome shotgun (WGS) entry which is preliminary data.</text>
</comment>
<accession>A4C2Z6</accession>
<keyword evidence="2" id="KW-1185">Reference proteome</keyword>
<dbReference type="eggNOG" id="COG4775">
    <property type="taxonomic scope" value="Bacteria"/>
</dbReference>
<dbReference type="AlphaFoldDB" id="A4C2Z6"/>
<proteinExistence type="predicted"/>
<evidence type="ECO:0000313" key="1">
    <source>
        <dbReference type="EMBL" id="EAR11670.1"/>
    </source>
</evidence>
<dbReference type="EMBL" id="AAOG01000005">
    <property type="protein sequence ID" value="EAR11670.1"/>
    <property type="molecule type" value="Genomic_DNA"/>
</dbReference>
<name>A4C2Z6_9FLAO</name>
<evidence type="ECO:0000313" key="2">
    <source>
        <dbReference type="Proteomes" id="UP000003053"/>
    </source>
</evidence>
<dbReference type="Proteomes" id="UP000003053">
    <property type="component" value="Unassembled WGS sequence"/>
</dbReference>
<dbReference type="HOGENOM" id="CLU_1000605_0_0_10"/>
<sequence length="278" mass="32367">MCFNLNACILIQQELTKIQQQLKLNGFFLNTIDSTTFKKTAFTAFLSLKEKADSVVLQYPQKSKLNLKKENFETTFLKILIQRLETILNKISDSYEDAGNAFSKLKLKNFKIIGKTLLADLQFFPAQKRVIHKIIFKGYPDFPKSFIKNHFQIEKNTVFNKKQLKRFSRLSQNLTFASEIKPPETLFTLDSTFVYVYLKKNKGSSFDGLINFASQESGKIQLNEYLDLKLKNLLNIGEQFALLWNQYGNEKQEFMVSTKAPYIFNSRISPKFNFSIYK</sequence>
<reference evidence="1 2" key="1">
    <citation type="submission" date="2006-02" db="EMBL/GenBank/DDBJ databases">
        <authorList>
            <person name="Murray A."/>
            <person name="Staley J."/>
            <person name="Ferriera S."/>
            <person name="Johnson J."/>
            <person name="Kravitz S."/>
            <person name="Halpern A."/>
            <person name="Remington K."/>
            <person name="Beeson K."/>
            <person name="Tran B."/>
            <person name="Rogers Y.-H."/>
            <person name="Friedman R."/>
            <person name="Venter J.C."/>
        </authorList>
    </citation>
    <scope>NUCLEOTIDE SEQUENCE [LARGE SCALE GENOMIC DNA]</scope>
    <source>
        <strain evidence="1 2">23-P</strain>
    </source>
</reference>
<gene>
    <name evidence="1" type="ORF">PI23P_00650</name>
</gene>
<dbReference type="STRING" id="313594.PI23P_00650"/>
<protein>
    <submittedName>
        <fullName evidence="1">Uncharacterized protein</fullName>
    </submittedName>
</protein>